<evidence type="ECO:0000313" key="4">
    <source>
        <dbReference type="EMBL" id="MDT0442524.1"/>
    </source>
</evidence>
<comment type="caution">
    <text evidence="4">The sequence shown here is derived from an EMBL/GenBank/DDBJ whole genome shotgun (WGS) entry which is preliminary data.</text>
</comment>
<name>A0ABU2S0I6_9ACTN</name>
<dbReference type="Gene3D" id="3.40.50.1820">
    <property type="entry name" value="alpha/beta hydrolase"/>
    <property type="match status" value="2"/>
</dbReference>
<dbReference type="EMBL" id="JAVREV010000003">
    <property type="protein sequence ID" value="MDT0442524.1"/>
    <property type="molecule type" value="Genomic_DNA"/>
</dbReference>
<evidence type="ECO:0000259" key="3">
    <source>
        <dbReference type="SMART" id="SM00939"/>
    </source>
</evidence>
<keyword evidence="1 4" id="KW-0378">Hydrolase</keyword>
<keyword evidence="5" id="KW-1185">Reference proteome</keyword>
<keyword evidence="2" id="KW-1133">Transmembrane helix</keyword>
<sequence length="662" mass="70292">MTDAVLRPRRTPTRTTRFTRAIGVLTAMTTVTAMVTTTAAATERSAGEPPARIGQARPATYGQVTVPDVAVTASDGTALVGDVLYPADPGTGERAPGTFPVLLAQNPYTCETTDGNLTGPGHQYTPPGYYVERGYVYASICVRGTGRSGGTFDMFGPRERQDGVELVEWAAGELDGSNGTVGLTGCSYLGSNQLLTASALPPDSGVKAMMPACAGAETYRENLFAGGMPNQTLNVFQRMEAVMGPRAGEFGAAFVDSITSGGERAYTSPWTDYRSPGEWASAIVAADIPALLWSGYRDTAVQGSLEMYAYLQNAHANRPVHAPMSPRQPVTGRYQVVVGPWGHGEGIDQAIAVQWFDTWLKGADTGLDRTPTPIHLHQSGSDAWINTSHYPLATATTPYYLNGGGRLTRRPPLTGGSGTLAYTQPGSPGGALTYTTEPFPRGATLAGPMSATLYARSDSTNLHLIARLEDVAPDGTVTELTSGNLVASMRALDEERSWSDIRGAHVRPYGSFARDDYLVPHATYELAFGLSPRVAQLAPGHSLRVTLTTRTPDETCALPLGVDPCFATAPQQETLPGTYRVRHSPLELSRVDLPLLPHDCLTPSGGNGDRPAGFDGPRRGLLTPCTERPHGPVLQDALGASWWAPAVNARGPRVTPRGRAGR</sequence>
<dbReference type="InterPro" id="IPR005674">
    <property type="entry name" value="CocE/Ser_esterase"/>
</dbReference>
<proteinExistence type="predicted"/>
<dbReference type="Gene3D" id="2.60.120.260">
    <property type="entry name" value="Galactose-binding domain-like"/>
    <property type="match status" value="1"/>
</dbReference>
<evidence type="ECO:0000313" key="5">
    <source>
        <dbReference type="Proteomes" id="UP001183615"/>
    </source>
</evidence>
<dbReference type="SMART" id="SM00939">
    <property type="entry name" value="PepX_C"/>
    <property type="match status" value="1"/>
</dbReference>
<feature type="domain" description="Xaa-Pro dipeptidyl-peptidase C-terminal" evidence="3">
    <location>
        <begin position="353"/>
        <end position="592"/>
    </location>
</feature>
<accession>A0ABU2S0I6</accession>
<dbReference type="Proteomes" id="UP001183615">
    <property type="component" value="Unassembled WGS sequence"/>
</dbReference>
<feature type="transmembrane region" description="Helical" evidence="2">
    <location>
        <begin position="21"/>
        <end position="41"/>
    </location>
</feature>
<keyword evidence="2" id="KW-0472">Membrane</keyword>
<dbReference type="Pfam" id="PF02129">
    <property type="entry name" value="Peptidase_S15"/>
    <property type="match status" value="1"/>
</dbReference>
<gene>
    <name evidence="4" type="ORF">RM779_07930</name>
</gene>
<evidence type="ECO:0000256" key="2">
    <source>
        <dbReference type="SAM" id="Phobius"/>
    </source>
</evidence>
<evidence type="ECO:0000256" key="1">
    <source>
        <dbReference type="ARBA" id="ARBA00022801"/>
    </source>
</evidence>
<protein>
    <submittedName>
        <fullName evidence="4">CocE/NonD family hydrolase</fullName>
    </submittedName>
</protein>
<reference evidence="5" key="1">
    <citation type="submission" date="2023-07" db="EMBL/GenBank/DDBJ databases">
        <title>30 novel species of actinomycetes from the DSMZ collection.</title>
        <authorList>
            <person name="Nouioui I."/>
        </authorList>
    </citation>
    <scope>NUCLEOTIDE SEQUENCE [LARGE SCALE GENOMIC DNA]</scope>
    <source>
        <strain evidence="5">DSM 41886</strain>
    </source>
</reference>
<dbReference type="InterPro" id="IPR013736">
    <property type="entry name" value="Xaa-Pro_dipept_C"/>
</dbReference>
<dbReference type="SUPFAM" id="SSF53474">
    <property type="entry name" value="alpha/beta-Hydrolases"/>
    <property type="match status" value="1"/>
</dbReference>
<dbReference type="InterPro" id="IPR000383">
    <property type="entry name" value="Xaa-Pro-like_dom"/>
</dbReference>
<dbReference type="NCBIfam" id="TIGR00976">
    <property type="entry name" value="CocE_NonD"/>
    <property type="match status" value="1"/>
</dbReference>
<organism evidence="4 5">
    <name type="scientific">Streptomyces johnsoniae</name>
    <dbReference type="NCBI Taxonomy" id="3075532"/>
    <lineage>
        <taxon>Bacteria</taxon>
        <taxon>Bacillati</taxon>
        <taxon>Actinomycetota</taxon>
        <taxon>Actinomycetes</taxon>
        <taxon>Kitasatosporales</taxon>
        <taxon>Streptomycetaceae</taxon>
        <taxon>Streptomyces</taxon>
    </lineage>
</organism>
<dbReference type="RefSeq" id="WP_311616948.1">
    <property type="nucleotide sequence ID" value="NZ_JAVREV010000003.1"/>
</dbReference>
<dbReference type="GO" id="GO:0016787">
    <property type="term" value="F:hydrolase activity"/>
    <property type="evidence" value="ECO:0007669"/>
    <property type="project" value="UniProtKB-KW"/>
</dbReference>
<keyword evidence="2" id="KW-0812">Transmembrane</keyword>
<dbReference type="InterPro" id="IPR029058">
    <property type="entry name" value="AB_hydrolase_fold"/>
</dbReference>
<dbReference type="InterPro" id="IPR008979">
    <property type="entry name" value="Galactose-bd-like_sf"/>
</dbReference>
<dbReference type="Gene3D" id="1.10.3020.10">
    <property type="entry name" value="alpha-amino acid ester hydrolase ( Helical cap domain)"/>
    <property type="match status" value="1"/>
</dbReference>
<dbReference type="Pfam" id="PF08530">
    <property type="entry name" value="PepX_C"/>
    <property type="match status" value="1"/>
</dbReference>
<dbReference type="SUPFAM" id="SSF49785">
    <property type="entry name" value="Galactose-binding domain-like"/>
    <property type="match status" value="1"/>
</dbReference>